<dbReference type="NCBIfam" id="NF040521">
    <property type="entry name" value="C45_proenzyme"/>
    <property type="match status" value="1"/>
</dbReference>
<protein>
    <recommendedName>
        <fullName evidence="1">Peptidase C45 hydrolase domain-containing protein</fullName>
    </recommendedName>
</protein>
<evidence type="ECO:0000259" key="1">
    <source>
        <dbReference type="Pfam" id="PF03417"/>
    </source>
</evidence>
<dbReference type="PANTHER" id="PTHR34180">
    <property type="entry name" value="PEPTIDASE C45"/>
    <property type="match status" value="1"/>
</dbReference>
<dbReference type="Pfam" id="PF03417">
    <property type="entry name" value="AAT"/>
    <property type="match status" value="1"/>
</dbReference>
<dbReference type="AlphaFoldDB" id="W2SGV6"/>
<reference evidence="2 3" key="1">
    <citation type="submission" date="2013-03" db="EMBL/GenBank/DDBJ databases">
        <title>The Genome Sequence of Phialophora europaea CBS 101466.</title>
        <authorList>
            <consortium name="The Broad Institute Genomics Platform"/>
            <person name="Cuomo C."/>
            <person name="de Hoog S."/>
            <person name="Gorbushina A."/>
            <person name="Walker B."/>
            <person name="Young S.K."/>
            <person name="Zeng Q."/>
            <person name="Gargeya S."/>
            <person name="Fitzgerald M."/>
            <person name="Haas B."/>
            <person name="Abouelleil A."/>
            <person name="Allen A.W."/>
            <person name="Alvarado L."/>
            <person name="Arachchi H.M."/>
            <person name="Berlin A.M."/>
            <person name="Chapman S.B."/>
            <person name="Gainer-Dewar J."/>
            <person name="Goldberg J."/>
            <person name="Griggs A."/>
            <person name="Gujja S."/>
            <person name="Hansen M."/>
            <person name="Howarth C."/>
            <person name="Imamovic A."/>
            <person name="Ireland A."/>
            <person name="Larimer J."/>
            <person name="McCowan C."/>
            <person name="Murphy C."/>
            <person name="Pearson M."/>
            <person name="Poon T.W."/>
            <person name="Priest M."/>
            <person name="Roberts A."/>
            <person name="Saif S."/>
            <person name="Shea T."/>
            <person name="Sisk P."/>
            <person name="Sykes S."/>
            <person name="Wortman J."/>
            <person name="Nusbaum C."/>
            <person name="Birren B."/>
        </authorList>
    </citation>
    <scope>NUCLEOTIDE SEQUENCE [LARGE SCALE GENOMIC DNA]</scope>
    <source>
        <strain evidence="2 3">CBS 101466</strain>
    </source>
</reference>
<dbReference type="Gene3D" id="1.10.10.2120">
    <property type="match status" value="1"/>
</dbReference>
<dbReference type="STRING" id="1220924.W2SGV6"/>
<proteinExistence type="predicted"/>
<dbReference type="EMBL" id="KB822711">
    <property type="protein sequence ID" value="ETN47238.1"/>
    <property type="molecule type" value="Genomic_DNA"/>
</dbReference>
<dbReference type="OrthoDB" id="189997at2759"/>
<sequence length="352" mass="38175">MPAATTKLKHLTLSGTPKEIGQQHGTLAHAEVHGSLAFYGDFFLKKAGLQWPEVRSTAMLAHPFLESRFPHLVEEMRGLALGAGIDYEDVLALNVRTEIAYGMQTDGCTAFAWRDGEAGGNWIGQNWDWSAEQKPNLVVVRIQRQGEGKTSIAMVTEAGILGKIGLNDRGVGVTLNAIAAKGVDWGRLPCHLALRTVLDSASREEAEGTLKAFGVASSCHIQIADAATGGVGLECTSEDVAVLEQDGRGVITHSNHLVKEHKVKGSGAMLTDTFFRLERMQELLKGLQRPDMAALKEVLKDQQNGPCAINRSQTEKSTIETLFSIVVNLHERCAEVKVGKPTEDGESFELRP</sequence>
<gene>
    <name evidence="2" type="ORF">HMPREF1541_01430</name>
</gene>
<dbReference type="Proteomes" id="UP000030752">
    <property type="component" value="Unassembled WGS sequence"/>
</dbReference>
<dbReference type="InParanoid" id="W2SGV6"/>
<evidence type="ECO:0000313" key="2">
    <source>
        <dbReference type="EMBL" id="ETN47238.1"/>
    </source>
</evidence>
<keyword evidence="3" id="KW-1185">Reference proteome</keyword>
<dbReference type="InterPro" id="IPR005079">
    <property type="entry name" value="Peptidase_C45_hydrolase"/>
</dbReference>
<name>W2SGV6_CYPE1</name>
<feature type="domain" description="Peptidase C45 hydrolase" evidence="1">
    <location>
        <begin position="119"/>
        <end position="342"/>
    </location>
</feature>
<dbReference type="InterPro" id="IPR047794">
    <property type="entry name" value="C45_proenzyme-like"/>
</dbReference>
<dbReference type="RefSeq" id="XP_008711950.1">
    <property type="nucleotide sequence ID" value="XM_008713728.1"/>
</dbReference>
<dbReference type="eggNOG" id="ENOG502RY9N">
    <property type="taxonomic scope" value="Eukaryota"/>
</dbReference>
<accession>W2SGV6</accession>
<evidence type="ECO:0000313" key="3">
    <source>
        <dbReference type="Proteomes" id="UP000030752"/>
    </source>
</evidence>
<dbReference type="InterPro" id="IPR047801">
    <property type="entry name" value="Peptidase_C45"/>
</dbReference>
<dbReference type="PANTHER" id="PTHR34180:SF1">
    <property type="entry name" value="BETA-ALANYL-DOPAMINE_CARCININE HYDROLASE"/>
    <property type="match status" value="1"/>
</dbReference>
<dbReference type="GeneID" id="19968769"/>
<dbReference type="HOGENOM" id="CLU_037787_1_0_1"/>
<organism evidence="2 3">
    <name type="scientific">Cyphellophora europaea (strain CBS 101466)</name>
    <name type="common">Phialophora europaea</name>
    <dbReference type="NCBI Taxonomy" id="1220924"/>
    <lineage>
        <taxon>Eukaryota</taxon>
        <taxon>Fungi</taxon>
        <taxon>Dikarya</taxon>
        <taxon>Ascomycota</taxon>
        <taxon>Pezizomycotina</taxon>
        <taxon>Eurotiomycetes</taxon>
        <taxon>Chaetothyriomycetidae</taxon>
        <taxon>Chaetothyriales</taxon>
        <taxon>Cyphellophoraceae</taxon>
        <taxon>Cyphellophora</taxon>
    </lineage>
</organism>
<dbReference type="VEuPathDB" id="FungiDB:HMPREF1541_01430"/>
<dbReference type="Gene3D" id="3.60.60.10">
    <property type="entry name" value="Penicillin V Acylase, Chain A"/>
    <property type="match status" value="1"/>
</dbReference>